<dbReference type="PANTHER" id="PTHR30273">
    <property type="entry name" value="PERIPLASMIC SIGNAL SENSOR AND SIGMA FACTOR ACTIVATOR FECR-RELATED"/>
    <property type="match status" value="1"/>
</dbReference>
<evidence type="ECO:0000259" key="3">
    <source>
        <dbReference type="Pfam" id="PF16220"/>
    </source>
</evidence>
<dbReference type="InterPro" id="IPR006860">
    <property type="entry name" value="FecR"/>
</dbReference>
<organism evidence="4 5">
    <name type="scientific">Asticcacaulis excentricus</name>
    <dbReference type="NCBI Taxonomy" id="78587"/>
    <lineage>
        <taxon>Bacteria</taxon>
        <taxon>Pseudomonadati</taxon>
        <taxon>Pseudomonadota</taxon>
        <taxon>Alphaproteobacteria</taxon>
        <taxon>Caulobacterales</taxon>
        <taxon>Caulobacteraceae</taxon>
        <taxon>Asticcacaulis</taxon>
    </lineage>
</organism>
<dbReference type="EMBL" id="AP018829">
    <property type="protein sequence ID" value="BBF82637.1"/>
    <property type="molecule type" value="Genomic_DNA"/>
</dbReference>
<keyword evidence="4" id="KW-0614">Plasmid</keyword>
<name>A0A3G9G792_9CAUL</name>
<dbReference type="Pfam" id="PF04773">
    <property type="entry name" value="FecR"/>
    <property type="match status" value="1"/>
</dbReference>
<dbReference type="PIRSF" id="PIRSF018266">
    <property type="entry name" value="FecR"/>
    <property type="match status" value="1"/>
</dbReference>
<dbReference type="Proteomes" id="UP000278756">
    <property type="component" value="Plasmid pASEM-1"/>
</dbReference>
<keyword evidence="1" id="KW-1133">Transmembrane helix</keyword>
<dbReference type="InterPro" id="IPR012373">
    <property type="entry name" value="Ferrdict_sens_TM"/>
</dbReference>
<keyword evidence="1" id="KW-0812">Transmembrane</keyword>
<dbReference type="OrthoDB" id="7182898at2"/>
<evidence type="ECO:0000313" key="4">
    <source>
        <dbReference type="EMBL" id="BBF82637.1"/>
    </source>
</evidence>
<dbReference type="AlphaFoldDB" id="A0A3G9G792"/>
<dbReference type="RefSeq" id="WP_126424257.1">
    <property type="nucleotide sequence ID" value="NZ_AP018829.1"/>
</dbReference>
<reference evidence="5" key="1">
    <citation type="journal article" date="2017" name="Biotechnol. Biofuels">
        <title>Evaluation of environmental bacterial communities as a factor affecting the growth of duckweed Lemna minor.</title>
        <authorList>
            <person name="Ishizawa H."/>
            <person name="Kuroda M."/>
            <person name="Morikawa M."/>
            <person name="Ike M."/>
        </authorList>
    </citation>
    <scope>NUCLEOTIDE SEQUENCE [LARGE SCALE GENOMIC DNA]</scope>
    <source>
        <strain evidence="5">M6</strain>
    </source>
</reference>
<sequence length="313" mass="34326">MTSVDDVELTRLEEAAHWLERLESGRGSEEAFERWRSDPANALAFVKVSATSQWISQNLPKTLSKAPSPKPKGITRRWWLSGAAAAVTIVAGGYLALGLTTDRAEAMTAVGERSSLSLPDGGRIDINTDSKVRWQFGKQVRQIWLDRGEISITVQVDQRDFVVRAGKEEITLAPGQYNLRLKETGVEMAVERGEGRVSSKSTPAPNIVRAGEISSVSDHQTYRLTSANPETFEALTAWKNDEIVLDGVTLAAAVSEYNRYLTQKITIADPHIGAIRIGGRFTTKDPAIFVNSLRSSFGIRAERGNDGSISLRL</sequence>
<geneLocation type="plasmid" evidence="5">
    <name>pasem-1 dna</name>
</geneLocation>
<gene>
    <name evidence="4" type="ORF">EM6_3278</name>
</gene>
<evidence type="ECO:0000313" key="5">
    <source>
        <dbReference type="Proteomes" id="UP000278756"/>
    </source>
</evidence>
<proteinExistence type="predicted"/>
<feature type="domain" description="FecR N-terminal" evidence="3">
    <location>
        <begin position="13"/>
        <end position="50"/>
    </location>
</feature>
<accession>A0A3G9G792</accession>
<keyword evidence="1" id="KW-0472">Membrane</keyword>
<dbReference type="PANTHER" id="PTHR30273:SF2">
    <property type="entry name" value="PROTEIN FECR"/>
    <property type="match status" value="1"/>
</dbReference>
<dbReference type="Pfam" id="PF16220">
    <property type="entry name" value="DUF4880"/>
    <property type="match status" value="1"/>
</dbReference>
<feature type="transmembrane region" description="Helical" evidence="1">
    <location>
        <begin position="78"/>
        <end position="97"/>
    </location>
</feature>
<dbReference type="InterPro" id="IPR032623">
    <property type="entry name" value="FecR_N"/>
</dbReference>
<reference evidence="5" key="2">
    <citation type="journal article" date="2017" name="Plant Physiol. Biochem.">
        <title>Differential oxidative and antioxidative response of duckweed Lemna minor toward plant growth promoting/inhibiting bacteria.</title>
        <authorList>
            <person name="Ishizawa H."/>
            <person name="Kuroda M."/>
            <person name="Morikawa M."/>
            <person name="Ike M."/>
        </authorList>
    </citation>
    <scope>NUCLEOTIDE SEQUENCE [LARGE SCALE GENOMIC DNA]</scope>
    <source>
        <strain evidence="5">M6</strain>
    </source>
</reference>
<protein>
    <submittedName>
        <fullName evidence="4">Iron siderophore sensor protein</fullName>
    </submittedName>
</protein>
<evidence type="ECO:0000259" key="2">
    <source>
        <dbReference type="Pfam" id="PF04773"/>
    </source>
</evidence>
<evidence type="ECO:0000256" key="1">
    <source>
        <dbReference type="SAM" id="Phobius"/>
    </source>
</evidence>
<dbReference type="Gene3D" id="2.60.120.1440">
    <property type="match status" value="1"/>
</dbReference>
<dbReference type="GO" id="GO:0016989">
    <property type="term" value="F:sigma factor antagonist activity"/>
    <property type="evidence" value="ECO:0007669"/>
    <property type="project" value="TreeGrafter"/>
</dbReference>
<feature type="domain" description="FecR protein" evidence="2">
    <location>
        <begin position="107"/>
        <end position="194"/>
    </location>
</feature>